<reference evidence="1" key="1">
    <citation type="submission" date="2014-11" db="EMBL/GenBank/DDBJ databases">
        <authorList>
            <person name="Amaro Gonzalez C."/>
        </authorList>
    </citation>
    <scope>NUCLEOTIDE SEQUENCE</scope>
</reference>
<protein>
    <submittedName>
        <fullName evidence="1">Uncharacterized protein</fullName>
    </submittedName>
</protein>
<dbReference type="EMBL" id="GBXM01103737">
    <property type="protein sequence ID" value="JAH04840.1"/>
    <property type="molecule type" value="Transcribed_RNA"/>
</dbReference>
<sequence>MEIPNAWQQAVKTWQRFGISPSLPCLQGTRFITHLPHTPISHSIASFYGSVTDMFQYVRRQIAVRQWYS</sequence>
<name>A0A0E9PL90_ANGAN</name>
<organism evidence="1">
    <name type="scientific">Anguilla anguilla</name>
    <name type="common">European freshwater eel</name>
    <name type="synonym">Muraena anguilla</name>
    <dbReference type="NCBI Taxonomy" id="7936"/>
    <lineage>
        <taxon>Eukaryota</taxon>
        <taxon>Metazoa</taxon>
        <taxon>Chordata</taxon>
        <taxon>Craniata</taxon>
        <taxon>Vertebrata</taxon>
        <taxon>Euteleostomi</taxon>
        <taxon>Actinopterygii</taxon>
        <taxon>Neopterygii</taxon>
        <taxon>Teleostei</taxon>
        <taxon>Anguilliformes</taxon>
        <taxon>Anguillidae</taxon>
        <taxon>Anguilla</taxon>
    </lineage>
</organism>
<evidence type="ECO:0000313" key="1">
    <source>
        <dbReference type="EMBL" id="JAH04840.1"/>
    </source>
</evidence>
<reference evidence="1" key="2">
    <citation type="journal article" date="2015" name="Fish Shellfish Immunol.">
        <title>Early steps in the European eel (Anguilla anguilla)-Vibrio vulnificus interaction in the gills: Role of the RtxA13 toxin.</title>
        <authorList>
            <person name="Callol A."/>
            <person name="Pajuelo D."/>
            <person name="Ebbesson L."/>
            <person name="Teles M."/>
            <person name="MacKenzie S."/>
            <person name="Amaro C."/>
        </authorList>
    </citation>
    <scope>NUCLEOTIDE SEQUENCE</scope>
</reference>
<proteinExistence type="predicted"/>
<accession>A0A0E9PL90</accession>
<dbReference type="AlphaFoldDB" id="A0A0E9PL90"/>